<dbReference type="AlphaFoldDB" id="A0A1A6FWS2"/>
<evidence type="ECO:0000313" key="1">
    <source>
        <dbReference type="EMBL" id="OBS58034.1"/>
    </source>
</evidence>
<dbReference type="Proteomes" id="UP000092124">
    <property type="component" value="Unassembled WGS sequence"/>
</dbReference>
<evidence type="ECO:0008006" key="3">
    <source>
        <dbReference type="Google" id="ProtNLM"/>
    </source>
</evidence>
<protein>
    <recommendedName>
        <fullName evidence="3">KRAB domain-containing protein</fullName>
    </recommendedName>
</protein>
<evidence type="ECO:0000313" key="2">
    <source>
        <dbReference type="Proteomes" id="UP000092124"/>
    </source>
</evidence>
<dbReference type="EMBL" id="LZPO01116975">
    <property type="protein sequence ID" value="OBS58034.1"/>
    <property type="molecule type" value="Genomic_DNA"/>
</dbReference>
<dbReference type="OrthoDB" id="601405at2759"/>
<accession>A0A1A6FWS2</accession>
<organism evidence="1 2">
    <name type="scientific">Neotoma lepida</name>
    <name type="common">Desert woodrat</name>
    <dbReference type="NCBI Taxonomy" id="56216"/>
    <lineage>
        <taxon>Eukaryota</taxon>
        <taxon>Metazoa</taxon>
        <taxon>Chordata</taxon>
        <taxon>Craniata</taxon>
        <taxon>Vertebrata</taxon>
        <taxon>Euteleostomi</taxon>
        <taxon>Mammalia</taxon>
        <taxon>Eutheria</taxon>
        <taxon>Euarchontoglires</taxon>
        <taxon>Glires</taxon>
        <taxon>Rodentia</taxon>
        <taxon>Myomorpha</taxon>
        <taxon>Muroidea</taxon>
        <taxon>Cricetidae</taxon>
        <taxon>Neotominae</taxon>
        <taxon>Neotoma</taxon>
    </lineage>
</organism>
<gene>
    <name evidence="1" type="ORF">A6R68_10849</name>
</gene>
<name>A0A1A6FWS2_NEOLE</name>
<keyword evidence="2" id="KW-1185">Reference proteome</keyword>
<reference evidence="1 2" key="1">
    <citation type="submission" date="2016-06" db="EMBL/GenBank/DDBJ databases">
        <title>The Draft Genome Sequence and Annotation of the Desert Woodrat Neotoma lepida.</title>
        <authorList>
            <person name="Campbell M."/>
            <person name="Oakeson K.F."/>
            <person name="Yandell M."/>
            <person name="Halpert J.R."/>
            <person name="Dearing D."/>
        </authorList>
    </citation>
    <scope>NUCLEOTIDE SEQUENCE [LARGE SCALE GENOMIC DNA]</scope>
    <source>
        <strain evidence="1">417</strain>
        <tissue evidence="1">Liver</tissue>
    </source>
</reference>
<comment type="caution">
    <text evidence="1">The sequence shown here is derived from an EMBL/GenBank/DDBJ whole genome shotgun (WGS) entry which is preliminary data.</text>
</comment>
<sequence>MDSLQTEGPAMQVLARACRLEGHCILKPEAIVKLEQGAEPWMGEEPQNQNLPALGIVRSSSLPDEEAIVPSCLSSPNF</sequence>
<proteinExistence type="predicted"/>